<dbReference type="GO" id="GO:0000287">
    <property type="term" value="F:magnesium ion binding"/>
    <property type="evidence" value="ECO:0007669"/>
    <property type="project" value="InterPro"/>
</dbReference>
<dbReference type="GO" id="GO:0009102">
    <property type="term" value="P:biotin biosynthetic process"/>
    <property type="evidence" value="ECO:0007669"/>
    <property type="project" value="InterPro"/>
</dbReference>
<dbReference type="GO" id="GO:0005829">
    <property type="term" value="C:cytosol"/>
    <property type="evidence" value="ECO:0007669"/>
    <property type="project" value="TreeGrafter"/>
</dbReference>
<dbReference type="EMBL" id="CAJVSB020000198">
    <property type="protein sequence ID" value="CAH2042840.1"/>
    <property type="molecule type" value="Genomic_DNA"/>
</dbReference>
<dbReference type="SUPFAM" id="SSF52540">
    <property type="entry name" value="P-loop containing nucleoside triphosphate hydrolases"/>
    <property type="match status" value="1"/>
</dbReference>
<sequence>MFRIYALPVLTCRRSFSERTHCRLYRLLSTHPTPIEHTLSHPIYVIWGANTGVGKTLVSTGLAASFLSSSSLSSSKFIYIKPVQTGFPADSDSGFVYSKLSEIFVHRKLQLPIFASNHVIKASVPASEAVFRGEIGKLEGGFCDLGRYEETKLHRDGGESLVCSELVCKTFYGWREAVSPHLAAQREGAVVEDSELLGMLKSGLRIGLNGGSEVGHNTGVLSVVETAGGVASPGPSGSLQCDLYRWVIN</sequence>
<dbReference type="PANTHER" id="PTHR43210:SF5">
    <property type="entry name" value="DETHIOBIOTIN SYNTHETASE"/>
    <property type="match status" value="1"/>
</dbReference>
<dbReference type="AlphaFoldDB" id="A0AAU9RI45"/>
<dbReference type="Pfam" id="PF13500">
    <property type="entry name" value="AAA_26"/>
    <property type="match status" value="1"/>
</dbReference>
<dbReference type="CDD" id="cd03109">
    <property type="entry name" value="DTBS"/>
    <property type="match status" value="1"/>
</dbReference>
<dbReference type="InterPro" id="IPR004472">
    <property type="entry name" value="DTB_synth_BioD"/>
</dbReference>
<name>A0AAU9RI45_THLAR</name>
<dbReference type="GO" id="GO:0005524">
    <property type="term" value="F:ATP binding"/>
    <property type="evidence" value="ECO:0007669"/>
    <property type="project" value="InterPro"/>
</dbReference>
<dbReference type="Gene3D" id="3.40.50.300">
    <property type="entry name" value="P-loop containing nucleotide triphosphate hydrolases"/>
    <property type="match status" value="1"/>
</dbReference>
<evidence type="ECO:0000313" key="2">
    <source>
        <dbReference type="Proteomes" id="UP000836841"/>
    </source>
</evidence>
<protein>
    <recommendedName>
        <fullName evidence="3">Dethiobiotin synthase</fullName>
    </recommendedName>
</protein>
<dbReference type="PANTHER" id="PTHR43210">
    <property type="entry name" value="DETHIOBIOTIN SYNTHETASE"/>
    <property type="match status" value="1"/>
</dbReference>
<accession>A0AAU9RI45</accession>
<keyword evidence="2" id="KW-1185">Reference proteome</keyword>
<evidence type="ECO:0000313" key="1">
    <source>
        <dbReference type="EMBL" id="CAH2042840.1"/>
    </source>
</evidence>
<proteinExistence type="predicted"/>
<dbReference type="InterPro" id="IPR027417">
    <property type="entry name" value="P-loop_NTPase"/>
</dbReference>
<evidence type="ECO:0008006" key="3">
    <source>
        <dbReference type="Google" id="ProtNLM"/>
    </source>
</evidence>
<organism evidence="1 2">
    <name type="scientific">Thlaspi arvense</name>
    <name type="common">Field penny-cress</name>
    <dbReference type="NCBI Taxonomy" id="13288"/>
    <lineage>
        <taxon>Eukaryota</taxon>
        <taxon>Viridiplantae</taxon>
        <taxon>Streptophyta</taxon>
        <taxon>Embryophyta</taxon>
        <taxon>Tracheophyta</taxon>
        <taxon>Spermatophyta</taxon>
        <taxon>Magnoliopsida</taxon>
        <taxon>eudicotyledons</taxon>
        <taxon>Gunneridae</taxon>
        <taxon>Pentapetalae</taxon>
        <taxon>rosids</taxon>
        <taxon>malvids</taxon>
        <taxon>Brassicales</taxon>
        <taxon>Brassicaceae</taxon>
        <taxon>Thlaspideae</taxon>
        <taxon>Thlaspi</taxon>
    </lineage>
</organism>
<gene>
    <name evidence="1" type="ORF">TAV2_LOCUS4812</name>
</gene>
<dbReference type="GO" id="GO:0004141">
    <property type="term" value="F:dethiobiotin synthase activity"/>
    <property type="evidence" value="ECO:0007669"/>
    <property type="project" value="InterPro"/>
</dbReference>
<reference evidence="1 2" key="1">
    <citation type="submission" date="2022-03" db="EMBL/GenBank/DDBJ databases">
        <authorList>
            <person name="Nunn A."/>
            <person name="Chopra R."/>
            <person name="Nunn A."/>
            <person name="Contreras Garrido A."/>
        </authorList>
    </citation>
    <scope>NUCLEOTIDE SEQUENCE [LARGE SCALE GENOMIC DNA]</scope>
</reference>
<dbReference type="Proteomes" id="UP000836841">
    <property type="component" value="Unassembled WGS sequence"/>
</dbReference>
<comment type="caution">
    <text evidence="1">The sequence shown here is derived from an EMBL/GenBank/DDBJ whole genome shotgun (WGS) entry which is preliminary data.</text>
</comment>